<accession>A0ACC1HV86</accession>
<name>A0ACC1HV86_9FUNG</name>
<evidence type="ECO:0000313" key="1">
    <source>
        <dbReference type="EMBL" id="KAJ1678274.1"/>
    </source>
</evidence>
<comment type="caution">
    <text evidence="1">The sequence shown here is derived from an EMBL/GenBank/DDBJ whole genome shotgun (WGS) entry which is preliminary data.</text>
</comment>
<sequence length="355" mass="38501">MGFRYFFVKRTFEYSSPISDDQGILFEDLAPTLNISLRGLAFMSILASAGVIIGQFVMCKCQPSVAARTSVRLAASLAAANLFSSLSRLMTHSPEIRHVDDMADDFLLPTACRFVNWASMLGTVLPVYLASAIALYLHISFLATTSSTSLSAHPSPRHNRWWAYLACSVLASLAITILPLLASLAKGISWCNSDRQGHATLSDQAGYLSYAVLPWVALPVLYILVVVLLVHSKASRACSRVGYIALCQDSKDLPAMASLDSCARLVGWPAVHASWYAIFPAVRAAVFIAFWLFATDNTADTLLLKSLSVVNLTLDSLSGLATGIVYAFDPASIKARVSFYSLFSRTTSCPAYDIL</sequence>
<reference evidence="1" key="1">
    <citation type="submission" date="2022-06" db="EMBL/GenBank/DDBJ databases">
        <title>Phylogenomic reconstructions and comparative analyses of Kickxellomycotina fungi.</title>
        <authorList>
            <person name="Reynolds N.K."/>
            <person name="Stajich J.E."/>
            <person name="Barry K."/>
            <person name="Grigoriev I.V."/>
            <person name="Crous P."/>
            <person name="Smith M.E."/>
        </authorList>
    </citation>
    <scope>NUCLEOTIDE SEQUENCE</scope>
    <source>
        <strain evidence="1">RSA 2271</strain>
    </source>
</reference>
<protein>
    <submittedName>
        <fullName evidence="1">Uncharacterized protein</fullName>
    </submittedName>
</protein>
<dbReference type="Proteomes" id="UP001145114">
    <property type="component" value="Unassembled WGS sequence"/>
</dbReference>
<organism evidence="1 2">
    <name type="scientific">Spiromyces aspiralis</name>
    <dbReference type="NCBI Taxonomy" id="68401"/>
    <lineage>
        <taxon>Eukaryota</taxon>
        <taxon>Fungi</taxon>
        <taxon>Fungi incertae sedis</taxon>
        <taxon>Zoopagomycota</taxon>
        <taxon>Kickxellomycotina</taxon>
        <taxon>Kickxellomycetes</taxon>
        <taxon>Kickxellales</taxon>
        <taxon>Kickxellaceae</taxon>
        <taxon>Spiromyces</taxon>
    </lineage>
</organism>
<gene>
    <name evidence="1" type="ORF">EV182_004405</name>
</gene>
<evidence type="ECO:0000313" key="2">
    <source>
        <dbReference type="Proteomes" id="UP001145114"/>
    </source>
</evidence>
<dbReference type="EMBL" id="JAMZIH010001343">
    <property type="protein sequence ID" value="KAJ1678274.1"/>
    <property type="molecule type" value="Genomic_DNA"/>
</dbReference>
<proteinExistence type="predicted"/>
<keyword evidence="2" id="KW-1185">Reference proteome</keyword>